<keyword evidence="3" id="KW-1185">Reference proteome</keyword>
<accession>A0ABT8GC56</accession>
<organism evidence="2 3">
    <name type="scientific">Demequina litoralis</name>
    <dbReference type="NCBI Taxonomy" id="3051660"/>
    <lineage>
        <taxon>Bacteria</taxon>
        <taxon>Bacillati</taxon>
        <taxon>Actinomycetota</taxon>
        <taxon>Actinomycetes</taxon>
        <taxon>Micrococcales</taxon>
        <taxon>Demequinaceae</taxon>
        <taxon>Demequina</taxon>
    </lineage>
</organism>
<gene>
    <name evidence="2" type="ORF">QQX09_12735</name>
</gene>
<sequence length="48" mass="5147">MITEAVETTSHVVNELPISAPAIGLLAFTGLMALLFVTYAFRSVGTRH</sequence>
<protein>
    <submittedName>
        <fullName evidence="2">Uncharacterized protein</fullName>
    </submittedName>
</protein>
<keyword evidence="1" id="KW-0812">Transmembrane</keyword>
<feature type="transmembrane region" description="Helical" evidence="1">
    <location>
        <begin position="20"/>
        <end position="41"/>
    </location>
</feature>
<dbReference type="Proteomes" id="UP001172728">
    <property type="component" value="Unassembled WGS sequence"/>
</dbReference>
<evidence type="ECO:0000256" key="1">
    <source>
        <dbReference type="SAM" id="Phobius"/>
    </source>
</evidence>
<comment type="caution">
    <text evidence="2">The sequence shown here is derived from an EMBL/GenBank/DDBJ whole genome shotgun (WGS) entry which is preliminary data.</text>
</comment>
<keyword evidence="1" id="KW-0472">Membrane</keyword>
<keyword evidence="1" id="KW-1133">Transmembrane helix</keyword>
<reference evidence="2" key="1">
    <citation type="submission" date="2023-06" db="EMBL/GenBank/DDBJ databases">
        <title>Sysu t00192.</title>
        <authorList>
            <person name="Gao L."/>
            <person name="Fang B.-Z."/>
            <person name="Li W.-J."/>
        </authorList>
    </citation>
    <scope>NUCLEOTIDE SEQUENCE</scope>
    <source>
        <strain evidence="2">SYSU T00192</strain>
    </source>
</reference>
<proteinExistence type="predicted"/>
<evidence type="ECO:0000313" key="2">
    <source>
        <dbReference type="EMBL" id="MDN4476720.1"/>
    </source>
</evidence>
<dbReference type="EMBL" id="JAUHPW010000011">
    <property type="protein sequence ID" value="MDN4476720.1"/>
    <property type="molecule type" value="Genomic_DNA"/>
</dbReference>
<name>A0ABT8GC56_9MICO</name>
<evidence type="ECO:0000313" key="3">
    <source>
        <dbReference type="Proteomes" id="UP001172728"/>
    </source>
</evidence>
<dbReference type="RefSeq" id="WP_301135363.1">
    <property type="nucleotide sequence ID" value="NZ_JAUHPW010000011.1"/>
</dbReference>